<evidence type="ECO:0000313" key="1">
    <source>
        <dbReference type="EMBL" id="KAK8094321.1"/>
    </source>
</evidence>
<gene>
    <name evidence="1" type="ORF">PG997_001006</name>
</gene>
<dbReference type="GeneID" id="92038381"/>
<comment type="caution">
    <text evidence="1">The sequence shown here is derived from an EMBL/GenBank/DDBJ whole genome shotgun (WGS) entry which is preliminary data.</text>
</comment>
<sequence>MEDVTYAMAQIWLAQQRSGPIYQNSKTNYFIILANLSIAAERFSRESCGPEAMEKIVEATRELLWLRVGIKESSPEQTNATSARTSKQTPSLAKDCRIILRGLYKAHEEFDHYPMGEEGQKLPATPKYSAHPLKGSVGFDSFKQDLHQ</sequence>
<proteinExistence type="predicted"/>
<dbReference type="RefSeq" id="XP_066675094.1">
    <property type="nucleotide sequence ID" value="XM_066805321.1"/>
</dbReference>
<dbReference type="EMBL" id="JAQQWN010000002">
    <property type="protein sequence ID" value="KAK8094321.1"/>
    <property type="molecule type" value="Genomic_DNA"/>
</dbReference>
<keyword evidence="2" id="KW-1185">Reference proteome</keyword>
<evidence type="ECO:0000313" key="2">
    <source>
        <dbReference type="Proteomes" id="UP001433268"/>
    </source>
</evidence>
<accession>A0ABR1XCG0</accession>
<organism evidence="1 2">
    <name type="scientific">Apiospora hydei</name>
    <dbReference type="NCBI Taxonomy" id="1337664"/>
    <lineage>
        <taxon>Eukaryota</taxon>
        <taxon>Fungi</taxon>
        <taxon>Dikarya</taxon>
        <taxon>Ascomycota</taxon>
        <taxon>Pezizomycotina</taxon>
        <taxon>Sordariomycetes</taxon>
        <taxon>Xylariomycetidae</taxon>
        <taxon>Amphisphaeriales</taxon>
        <taxon>Apiosporaceae</taxon>
        <taxon>Apiospora</taxon>
    </lineage>
</organism>
<name>A0ABR1XCG0_9PEZI</name>
<protein>
    <submittedName>
        <fullName evidence="1">Uncharacterized protein</fullName>
    </submittedName>
</protein>
<reference evidence="1 2" key="1">
    <citation type="submission" date="2023-01" db="EMBL/GenBank/DDBJ databases">
        <title>Analysis of 21 Apiospora genomes using comparative genomics revels a genus with tremendous synthesis potential of carbohydrate active enzymes and secondary metabolites.</title>
        <authorList>
            <person name="Sorensen T."/>
        </authorList>
    </citation>
    <scope>NUCLEOTIDE SEQUENCE [LARGE SCALE GENOMIC DNA]</scope>
    <source>
        <strain evidence="1 2">CBS 114990</strain>
    </source>
</reference>
<dbReference type="Proteomes" id="UP001433268">
    <property type="component" value="Unassembled WGS sequence"/>
</dbReference>